<gene>
    <name evidence="3" type="ORF">PY17X_0222301</name>
    <name evidence="2" type="ORF">PYYM_0005000</name>
</gene>
<dbReference type="VEuPathDB" id="PlasmoDB:PY17X_0222301"/>
<dbReference type="AlphaFoldDB" id="A0A077X6W9"/>
<keyword evidence="1" id="KW-0472">Membrane</keyword>
<dbReference type="EMBL" id="LK023209">
    <property type="protein sequence ID" value="CDS44893.1"/>
    <property type="molecule type" value="Genomic_DNA"/>
</dbReference>
<evidence type="ECO:0000313" key="4">
    <source>
        <dbReference type="Proteomes" id="UP000072874"/>
    </source>
</evidence>
<dbReference type="KEGG" id="pyo:PY17X_0222301"/>
<reference evidence="2" key="2">
    <citation type="submission" date="2014-05" db="EMBL/GenBank/DDBJ databases">
        <authorList>
            <person name="Aslett A.Martin."/>
            <person name="De Silva Nishadi"/>
        </authorList>
    </citation>
    <scope>NUCLEOTIDE SEQUENCE</scope>
    <source>
        <strain evidence="2">YM</strain>
    </source>
</reference>
<keyword evidence="1" id="KW-0812">Transmembrane</keyword>
<dbReference type="InterPro" id="IPR006477">
    <property type="entry name" value="Yir_bir_cir"/>
</dbReference>
<reference evidence="3" key="4">
    <citation type="submission" date="2019-05" db="EMBL/GenBank/DDBJ databases">
        <authorList>
            <consortium name="Pathogen Informatics"/>
        </authorList>
    </citation>
    <scope>NUCLEOTIDE SEQUENCE</scope>
    <source>
        <strain evidence="3">17X</strain>
    </source>
</reference>
<dbReference type="EMBL" id="LM993656">
    <property type="protein sequence ID" value="VTZ71942.1"/>
    <property type="molecule type" value="Genomic_DNA"/>
</dbReference>
<dbReference type="Proteomes" id="UP000072874">
    <property type="component" value="Chromosome 2"/>
</dbReference>
<feature type="transmembrane region" description="Helical" evidence="1">
    <location>
        <begin position="240"/>
        <end position="258"/>
    </location>
</feature>
<dbReference type="NCBIfam" id="TIGR01590">
    <property type="entry name" value="yir-bir-cir_Pla"/>
    <property type="match status" value="1"/>
</dbReference>
<proteinExistence type="predicted"/>
<dbReference type="VEuPathDB" id="PlasmoDB:Py17XNL_000202790"/>
<accession>A0A077X6W9</accession>
<dbReference type="VEuPathDB" id="PlasmoDB:PYYM_0005000"/>
<dbReference type="RefSeq" id="XP_022811309.1">
    <property type="nucleotide sequence ID" value="XM_022957897.1"/>
</dbReference>
<keyword evidence="1" id="KW-1133">Transmembrane helix</keyword>
<evidence type="ECO:0000256" key="1">
    <source>
        <dbReference type="SAM" id="Phobius"/>
    </source>
</evidence>
<dbReference type="VEuPathDB" id="PlasmoDB:PY07198"/>
<reference evidence="2 4" key="1">
    <citation type="journal article" date="2014" name="BMC Biol.">
        <title>A comprehensive evaluation of rodent malaria parasite genomes and gene expression.</title>
        <authorList>
            <person name="Otto T.D."/>
            <person name="Bohme U."/>
            <person name="Jackson A.P."/>
            <person name="Hunt M."/>
            <person name="Franke-Fayard B."/>
            <person name="Hoeijmakers W.A."/>
            <person name="Religa A.A."/>
            <person name="Robertson L."/>
            <person name="Sanders M."/>
            <person name="Ogun S.A."/>
            <person name="Cunningham D."/>
            <person name="Erhart A."/>
            <person name="Billker O."/>
            <person name="Khan S.M."/>
            <person name="Stunnenberg H.G."/>
            <person name="Langhorne J."/>
            <person name="Holder A.A."/>
            <person name="Waters A.P."/>
            <person name="Newbold C.I."/>
            <person name="Pain A."/>
            <person name="Berriman M."/>
            <person name="Janse C.J."/>
        </authorList>
    </citation>
    <scope>NUCLEOTIDE SEQUENCE</scope>
    <source>
        <strain evidence="3 4">17X</strain>
        <strain evidence="2">YM</strain>
    </source>
</reference>
<reference evidence="3" key="3">
    <citation type="submission" date="2014-05" db="EMBL/GenBank/DDBJ databases">
        <authorList>
            <person name="Aslett M.A."/>
            <person name="De Silva N."/>
        </authorList>
    </citation>
    <scope>NUCLEOTIDE SEQUENCE</scope>
    <source>
        <strain evidence="3">17X</strain>
    </source>
</reference>
<organism evidence="2">
    <name type="scientific">Plasmodium yoelii</name>
    <dbReference type="NCBI Taxonomy" id="5861"/>
    <lineage>
        <taxon>Eukaryota</taxon>
        <taxon>Sar</taxon>
        <taxon>Alveolata</taxon>
        <taxon>Apicomplexa</taxon>
        <taxon>Aconoidasida</taxon>
        <taxon>Haemosporida</taxon>
        <taxon>Plasmodiidae</taxon>
        <taxon>Plasmodium</taxon>
        <taxon>Plasmodium (Vinckeia)</taxon>
    </lineage>
</organism>
<protein>
    <submittedName>
        <fullName evidence="2">YIR protein</fullName>
    </submittedName>
</protein>
<evidence type="ECO:0000313" key="2">
    <source>
        <dbReference type="EMBL" id="CDS44893.1"/>
    </source>
</evidence>
<sequence length="287" mass="33879">MNKEVCEKFKSIWDFFSDTLDEGEYKFKEKNFLDSYCNNYKCEGDLDKINAGFYFLLNQFFWSSESSYNVQNNINVVDYIIIWLSYMLNLKSTQDDTITNLNNFYKVYIENHQRYKSFIEVINKKKKLMNISNDKVSKLYNLFKILCEMYTKIDENKKKCNNYLNDNNEFLDEYRKLLTDSDTDNGNSYYNQILSTLSTNYDKLKNECKKISSSQPKEAEQILAQSSEDTSSSSSIGNKLISVLSIFGAIGFLLGISYKYSLFGFRKRAQKQYIREKIKNIKKKINH</sequence>
<evidence type="ECO:0000313" key="3">
    <source>
        <dbReference type="EMBL" id="VTZ71942.1"/>
    </source>
</evidence>
<dbReference type="GeneID" id="3800215"/>
<dbReference type="Pfam" id="PF06022">
    <property type="entry name" value="Cir_Bir_Yir"/>
    <property type="match status" value="1"/>
</dbReference>
<name>A0A077X6W9_PLAYE</name>